<proteinExistence type="predicted"/>
<name>A0A9Q3JM59_9BASI</name>
<organism evidence="2 3">
    <name type="scientific">Austropuccinia psidii MF-1</name>
    <dbReference type="NCBI Taxonomy" id="1389203"/>
    <lineage>
        <taxon>Eukaryota</taxon>
        <taxon>Fungi</taxon>
        <taxon>Dikarya</taxon>
        <taxon>Basidiomycota</taxon>
        <taxon>Pucciniomycotina</taxon>
        <taxon>Pucciniomycetes</taxon>
        <taxon>Pucciniales</taxon>
        <taxon>Sphaerophragmiaceae</taxon>
        <taxon>Austropuccinia</taxon>
    </lineage>
</organism>
<keyword evidence="3" id="KW-1185">Reference proteome</keyword>
<reference evidence="2" key="1">
    <citation type="submission" date="2021-03" db="EMBL/GenBank/DDBJ databases">
        <title>Draft genome sequence of rust myrtle Austropuccinia psidii MF-1, a brazilian biotype.</title>
        <authorList>
            <person name="Quecine M.C."/>
            <person name="Pachon D.M.R."/>
            <person name="Bonatelli M.L."/>
            <person name="Correr F.H."/>
            <person name="Franceschini L.M."/>
            <person name="Leite T.F."/>
            <person name="Margarido G.R.A."/>
            <person name="Almeida C.A."/>
            <person name="Ferrarezi J.A."/>
            <person name="Labate C.A."/>
        </authorList>
    </citation>
    <scope>NUCLEOTIDE SEQUENCE</scope>
    <source>
        <strain evidence="2">MF-1</strain>
    </source>
</reference>
<feature type="region of interest" description="Disordered" evidence="1">
    <location>
        <begin position="165"/>
        <end position="215"/>
    </location>
</feature>
<evidence type="ECO:0000313" key="3">
    <source>
        <dbReference type="Proteomes" id="UP000765509"/>
    </source>
</evidence>
<dbReference type="EMBL" id="AVOT02075573">
    <property type="protein sequence ID" value="MBW0564257.1"/>
    <property type="molecule type" value="Genomic_DNA"/>
</dbReference>
<feature type="non-terminal residue" evidence="2">
    <location>
        <position position="1"/>
    </location>
</feature>
<dbReference type="Proteomes" id="UP000765509">
    <property type="component" value="Unassembled WGS sequence"/>
</dbReference>
<evidence type="ECO:0000256" key="1">
    <source>
        <dbReference type="SAM" id="MobiDB-lite"/>
    </source>
</evidence>
<gene>
    <name evidence="2" type="ORF">O181_103972</name>
</gene>
<accession>A0A9Q3JM59</accession>
<sequence length="252" mass="27849">QENIETASTVTSIIPASTVNSDHNSTAIITHNNQPEPISSELISLDISNTLQKAKNLANKAQEPAITPQEAPKKVIDVIMEEANKLHKDKGQADTTTRRLSGHLKSQPEGLKQGIAAQRVPDPSRSVEKLHELLPDCEKIPGPSQHLQVTQSMKSIDGKEHDAFPAEWRKNNPPPPKQVPKTAPIASSSNSNVKKQPQAQKKGKGKALATRSYSHGYRIPKIQQDAMEIVFQMARTMMELPKKDEARLKYQK</sequence>
<dbReference type="AlphaFoldDB" id="A0A9Q3JM59"/>
<comment type="caution">
    <text evidence="2">The sequence shown here is derived from an EMBL/GenBank/DDBJ whole genome shotgun (WGS) entry which is preliminary data.</text>
</comment>
<feature type="region of interest" description="Disordered" evidence="1">
    <location>
        <begin position="86"/>
        <end position="124"/>
    </location>
</feature>
<protein>
    <submittedName>
        <fullName evidence="2">Uncharacterized protein</fullName>
    </submittedName>
</protein>
<evidence type="ECO:0000313" key="2">
    <source>
        <dbReference type="EMBL" id="MBW0564257.1"/>
    </source>
</evidence>